<keyword evidence="3" id="KW-1185">Reference proteome</keyword>
<protein>
    <submittedName>
        <fullName evidence="2">Uncharacterized protein</fullName>
    </submittedName>
</protein>
<dbReference type="EMBL" id="JYDH01005032">
    <property type="protein sequence ID" value="KRY03566.1"/>
    <property type="molecule type" value="Genomic_DNA"/>
</dbReference>
<proteinExistence type="predicted"/>
<feature type="transmembrane region" description="Helical" evidence="1">
    <location>
        <begin position="25"/>
        <end position="42"/>
    </location>
</feature>
<evidence type="ECO:0000256" key="1">
    <source>
        <dbReference type="SAM" id="Phobius"/>
    </source>
</evidence>
<keyword evidence="1" id="KW-0472">Membrane</keyword>
<comment type="caution">
    <text evidence="2">The sequence shown here is derived from an EMBL/GenBank/DDBJ whole genome shotgun (WGS) entry which is preliminary data.</text>
</comment>
<dbReference type="InParanoid" id="A0A0V0YTF4"/>
<organism evidence="2 3">
    <name type="scientific">Trichinella spiralis</name>
    <name type="common">Trichina worm</name>
    <dbReference type="NCBI Taxonomy" id="6334"/>
    <lineage>
        <taxon>Eukaryota</taxon>
        <taxon>Metazoa</taxon>
        <taxon>Ecdysozoa</taxon>
        <taxon>Nematoda</taxon>
        <taxon>Enoplea</taxon>
        <taxon>Dorylaimia</taxon>
        <taxon>Trichinellida</taxon>
        <taxon>Trichinellidae</taxon>
        <taxon>Trichinella</taxon>
    </lineage>
</organism>
<name>A0A0V0YTF4_TRISP</name>
<dbReference type="Proteomes" id="UP000054776">
    <property type="component" value="Unassembled WGS sequence"/>
</dbReference>
<evidence type="ECO:0000313" key="2">
    <source>
        <dbReference type="EMBL" id="KRY03566.1"/>
    </source>
</evidence>
<keyword evidence="1" id="KW-0812">Transmembrane</keyword>
<sequence>MRLVFISLTTLKPWCSQADYYQLEYILMSLVIFAFCACLCTMRR</sequence>
<reference evidence="2 3" key="1">
    <citation type="submission" date="2015-01" db="EMBL/GenBank/DDBJ databases">
        <title>Evolution of Trichinella species and genotypes.</title>
        <authorList>
            <person name="Korhonen P.K."/>
            <person name="Edoardo P."/>
            <person name="Giuseppe L.R."/>
            <person name="Gasser R.B."/>
        </authorList>
    </citation>
    <scope>NUCLEOTIDE SEQUENCE [LARGE SCALE GENOMIC DNA]</scope>
    <source>
        <strain evidence="2">ISS3</strain>
    </source>
</reference>
<dbReference type="AlphaFoldDB" id="A0A0V0YTF4"/>
<gene>
    <name evidence="2" type="ORF">T01_11397</name>
</gene>
<accession>A0A0V0YTF4</accession>
<evidence type="ECO:0000313" key="3">
    <source>
        <dbReference type="Proteomes" id="UP000054776"/>
    </source>
</evidence>
<keyword evidence="1" id="KW-1133">Transmembrane helix</keyword>